<reference evidence="1" key="1">
    <citation type="journal article" date="2013" name="BMC Genomics">
        <title>Unscrambling butterfly oogenesis.</title>
        <authorList>
            <person name="Carter J.M."/>
            <person name="Baker S.C."/>
            <person name="Pink R."/>
            <person name="Carter D.R."/>
            <person name="Collins A."/>
            <person name="Tomlin J."/>
            <person name="Gibbs M."/>
            <person name="Breuker C.J."/>
        </authorList>
    </citation>
    <scope>NUCLEOTIDE SEQUENCE</scope>
    <source>
        <tissue evidence="1">Ovary</tissue>
    </source>
</reference>
<name>S4NUJ4_9NEOP</name>
<dbReference type="AlphaFoldDB" id="S4NUJ4"/>
<protein>
    <submittedName>
        <fullName evidence="1">Uncharacterized protein</fullName>
    </submittedName>
</protein>
<organism evidence="1">
    <name type="scientific">Pararge aegeria</name>
    <name type="common">speckled wood butterfly</name>
    <dbReference type="NCBI Taxonomy" id="116150"/>
    <lineage>
        <taxon>Eukaryota</taxon>
        <taxon>Metazoa</taxon>
        <taxon>Ecdysozoa</taxon>
        <taxon>Arthropoda</taxon>
        <taxon>Hexapoda</taxon>
        <taxon>Insecta</taxon>
        <taxon>Pterygota</taxon>
        <taxon>Neoptera</taxon>
        <taxon>Endopterygota</taxon>
        <taxon>Lepidoptera</taxon>
        <taxon>Glossata</taxon>
        <taxon>Ditrysia</taxon>
        <taxon>Papilionoidea</taxon>
        <taxon>Nymphalidae</taxon>
        <taxon>Satyrinae</taxon>
        <taxon>Satyrini</taxon>
        <taxon>Parargina</taxon>
        <taxon>Pararge</taxon>
    </lineage>
</organism>
<reference evidence="1" key="2">
    <citation type="submission" date="2013-05" db="EMBL/GenBank/DDBJ databases">
        <authorList>
            <person name="Carter J.-M."/>
            <person name="Baker S.C."/>
            <person name="Pink R."/>
            <person name="Carter D.R.F."/>
            <person name="Collins A."/>
            <person name="Tomlin J."/>
            <person name="Gibbs M."/>
            <person name="Breuker C.J."/>
        </authorList>
    </citation>
    <scope>NUCLEOTIDE SEQUENCE</scope>
    <source>
        <tissue evidence="1">Ovary</tissue>
    </source>
</reference>
<dbReference type="EMBL" id="GAIX01011811">
    <property type="protein sequence ID" value="JAA80749.1"/>
    <property type="molecule type" value="Transcribed_RNA"/>
</dbReference>
<proteinExistence type="predicted"/>
<accession>S4NUJ4</accession>
<sequence>MKLKYPLISGPSKRRHCTGLKPTRRSAFILILAYCPLQIACRFLTFHLSIIVLHHVSLSYRGTVFYNLFKVKLL</sequence>
<evidence type="ECO:0000313" key="1">
    <source>
        <dbReference type="EMBL" id="JAA80749.1"/>
    </source>
</evidence>